<evidence type="ECO:0000313" key="3">
    <source>
        <dbReference type="EMBL" id="KFG27311.1"/>
    </source>
</evidence>
<organism evidence="3 4">
    <name type="scientific">Nematocida ausubeli (strain ATCC PRA-371 / ERTm2)</name>
    <name type="common">Nematode killer fungus</name>
    <dbReference type="NCBI Taxonomy" id="1913371"/>
    <lineage>
        <taxon>Eukaryota</taxon>
        <taxon>Fungi</taxon>
        <taxon>Fungi incertae sedis</taxon>
        <taxon>Microsporidia</taxon>
        <taxon>Nematocida</taxon>
    </lineage>
</organism>
<dbReference type="GO" id="GO:0005730">
    <property type="term" value="C:nucleolus"/>
    <property type="evidence" value="ECO:0007669"/>
    <property type="project" value="UniProtKB-ARBA"/>
</dbReference>
<feature type="compositionally biased region" description="Basic residues" evidence="1">
    <location>
        <begin position="11"/>
        <end position="34"/>
    </location>
</feature>
<dbReference type="Pfam" id="PF05022">
    <property type="entry name" value="SRP40_C"/>
    <property type="match status" value="1"/>
</dbReference>
<evidence type="ECO:0000259" key="2">
    <source>
        <dbReference type="Pfam" id="PF05022"/>
    </source>
</evidence>
<feature type="region of interest" description="Disordered" evidence="1">
    <location>
        <begin position="1"/>
        <end position="34"/>
    </location>
</feature>
<feature type="domain" description="Srp40 C-terminal" evidence="2">
    <location>
        <begin position="11"/>
        <end position="53"/>
    </location>
</feature>
<dbReference type="GeneID" id="77675362"/>
<gene>
    <name evidence="3" type="ORF">NESG_00389</name>
</gene>
<accession>A0A086J593</accession>
<comment type="caution">
    <text evidence="3">The sequence shown here is derived from an EMBL/GenBank/DDBJ whole genome shotgun (WGS) entry which is preliminary data.</text>
</comment>
<dbReference type="HOGENOM" id="CLU_3032905_0_0_1"/>
<reference evidence="3 4" key="1">
    <citation type="journal article" date="2014" name="Genome Announc.">
        <title>Genome Sequence of the Microsporidian Species Nematocida sp1 Strain ERTm6 (ATCC PRA-372).</title>
        <authorList>
            <person name="Bakowski M.A."/>
            <person name="Priest M."/>
            <person name="Young S."/>
            <person name="Cuomo C.A."/>
            <person name="Troemel E.R."/>
        </authorList>
    </citation>
    <scope>NUCLEOTIDE SEQUENCE [LARGE SCALE GENOMIC DNA]</scope>
    <source>
        <strain evidence="3 4">ERTm6</strain>
    </source>
</reference>
<dbReference type="AlphaFoldDB" id="A0A086J593"/>
<dbReference type="EMBL" id="AKIJ01000001">
    <property type="protein sequence ID" value="KFG27311.1"/>
    <property type="molecule type" value="Genomic_DNA"/>
</dbReference>
<dbReference type="Proteomes" id="UP000054524">
    <property type="component" value="Unassembled WGS sequence"/>
</dbReference>
<proteinExistence type="predicted"/>
<sequence length="55" mass="6254">MARAQQELLTHSKRSGGHLKPHKGKNFNREKKKLKRGVVKLGKIDTAVKSIKFDD</sequence>
<evidence type="ECO:0000313" key="4">
    <source>
        <dbReference type="Proteomes" id="UP000054524"/>
    </source>
</evidence>
<name>A0A086J593_NEMA1</name>
<dbReference type="RefSeq" id="XP_052905866.1">
    <property type="nucleotide sequence ID" value="XM_053048041.1"/>
</dbReference>
<keyword evidence="4" id="KW-1185">Reference proteome</keyword>
<protein>
    <recommendedName>
        <fullName evidence="2">Srp40 C-terminal domain-containing protein</fullName>
    </recommendedName>
</protein>
<dbReference type="InterPro" id="IPR007718">
    <property type="entry name" value="Srp40_C"/>
</dbReference>
<evidence type="ECO:0000256" key="1">
    <source>
        <dbReference type="SAM" id="MobiDB-lite"/>
    </source>
</evidence>